<dbReference type="SUPFAM" id="SSF143880">
    <property type="entry name" value="NE0471 N-terminal domain-like"/>
    <property type="match status" value="1"/>
</dbReference>
<dbReference type="AlphaFoldDB" id="A0A5B9QJ63"/>
<evidence type="ECO:0000313" key="2">
    <source>
        <dbReference type="Proteomes" id="UP000323917"/>
    </source>
</evidence>
<dbReference type="InterPro" id="IPR018841">
    <property type="entry name" value="DUF2442"/>
</dbReference>
<organism evidence="1 2">
    <name type="scientific">Bythopirellula goksoeyrii</name>
    <dbReference type="NCBI Taxonomy" id="1400387"/>
    <lineage>
        <taxon>Bacteria</taxon>
        <taxon>Pseudomonadati</taxon>
        <taxon>Planctomycetota</taxon>
        <taxon>Planctomycetia</taxon>
        <taxon>Pirellulales</taxon>
        <taxon>Lacipirellulaceae</taxon>
        <taxon>Bythopirellula</taxon>
    </lineage>
</organism>
<dbReference type="InterPro" id="IPR036782">
    <property type="entry name" value="NE0471-like_N"/>
</dbReference>
<name>A0A5B9QJ63_9BACT</name>
<gene>
    <name evidence="1" type="ORF">Pr1d_50990</name>
</gene>
<proteinExistence type="predicted"/>
<evidence type="ECO:0000313" key="1">
    <source>
        <dbReference type="EMBL" id="QEG37752.1"/>
    </source>
</evidence>
<reference evidence="1 2" key="1">
    <citation type="submission" date="2019-08" db="EMBL/GenBank/DDBJ databases">
        <title>Deep-cultivation of Planctomycetes and their phenomic and genomic characterization uncovers novel biology.</title>
        <authorList>
            <person name="Wiegand S."/>
            <person name="Jogler M."/>
            <person name="Boedeker C."/>
            <person name="Pinto D."/>
            <person name="Vollmers J."/>
            <person name="Rivas-Marin E."/>
            <person name="Kohn T."/>
            <person name="Peeters S.H."/>
            <person name="Heuer A."/>
            <person name="Rast P."/>
            <person name="Oberbeckmann S."/>
            <person name="Bunk B."/>
            <person name="Jeske O."/>
            <person name="Meyerdierks A."/>
            <person name="Storesund J.E."/>
            <person name="Kallscheuer N."/>
            <person name="Luecker S."/>
            <person name="Lage O.M."/>
            <person name="Pohl T."/>
            <person name="Merkel B.J."/>
            <person name="Hornburger P."/>
            <person name="Mueller R.-W."/>
            <person name="Bruemmer F."/>
            <person name="Labrenz M."/>
            <person name="Spormann A.M."/>
            <person name="Op den Camp H."/>
            <person name="Overmann J."/>
            <person name="Amann R."/>
            <person name="Jetten M.S.M."/>
            <person name="Mascher T."/>
            <person name="Medema M.H."/>
            <person name="Devos D.P."/>
            <person name="Kaster A.-K."/>
            <person name="Ovreas L."/>
            <person name="Rohde M."/>
            <person name="Galperin M.Y."/>
            <person name="Jogler C."/>
        </authorList>
    </citation>
    <scope>NUCLEOTIDE SEQUENCE [LARGE SCALE GENOMIC DNA]</scope>
    <source>
        <strain evidence="1 2">Pr1d</strain>
    </source>
</reference>
<dbReference type="Gene3D" id="3.30.2020.10">
    <property type="entry name" value="NE0471-like N-terminal domain"/>
    <property type="match status" value="1"/>
</dbReference>
<dbReference type="OrthoDB" id="162796at2"/>
<evidence type="ECO:0008006" key="3">
    <source>
        <dbReference type="Google" id="ProtNLM"/>
    </source>
</evidence>
<dbReference type="Pfam" id="PF10387">
    <property type="entry name" value="DUF2442"/>
    <property type="match status" value="1"/>
</dbReference>
<sequence length="84" mass="9690">MNPRVKTVVAKDDHTLELQFESGEVGIYDFNPHLEFGIFQELKDLDYFRQARVENGTVAWPNEQDVCPDTLYEGSLKLANRDQS</sequence>
<accession>A0A5B9QJ63</accession>
<dbReference type="Proteomes" id="UP000323917">
    <property type="component" value="Chromosome"/>
</dbReference>
<dbReference type="EMBL" id="CP042913">
    <property type="protein sequence ID" value="QEG37752.1"/>
    <property type="molecule type" value="Genomic_DNA"/>
</dbReference>
<dbReference type="KEGG" id="bgok:Pr1d_50990"/>
<protein>
    <recommendedName>
        <fullName evidence="3">DUF2442 domain-containing protein</fullName>
    </recommendedName>
</protein>
<keyword evidence="2" id="KW-1185">Reference proteome</keyword>